<keyword evidence="2" id="KW-1185">Reference proteome</keyword>
<dbReference type="PROSITE" id="PS50005">
    <property type="entry name" value="TPR"/>
    <property type="match status" value="2"/>
</dbReference>
<accession>A0A6S7IC76</accession>
<dbReference type="Pfam" id="PF00515">
    <property type="entry name" value="TPR_1"/>
    <property type="match status" value="1"/>
</dbReference>
<gene>
    <name evidence="1" type="ORF">PACLA_8A043055</name>
</gene>
<comment type="caution">
    <text evidence="1">The sequence shown here is derived from an EMBL/GenBank/DDBJ whole genome shotgun (WGS) entry which is preliminary data.</text>
</comment>
<dbReference type="InterPro" id="IPR019734">
    <property type="entry name" value="TPR_rpt"/>
</dbReference>
<reference evidence="1" key="1">
    <citation type="submission" date="2020-04" db="EMBL/GenBank/DDBJ databases">
        <authorList>
            <person name="Alioto T."/>
            <person name="Alioto T."/>
            <person name="Gomez Garrido J."/>
        </authorList>
    </citation>
    <scope>NUCLEOTIDE SEQUENCE</scope>
    <source>
        <strain evidence="1">A484AB</strain>
    </source>
</reference>
<organism evidence="1 2">
    <name type="scientific">Paramuricea clavata</name>
    <name type="common">Red gorgonian</name>
    <name type="synonym">Violescent sea-whip</name>
    <dbReference type="NCBI Taxonomy" id="317549"/>
    <lineage>
        <taxon>Eukaryota</taxon>
        <taxon>Metazoa</taxon>
        <taxon>Cnidaria</taxon>
        <taxon>Anthozoa</taxon>
        <taxon>Octocorallia</taxon>
        <taxon>Malacalcyonacea</taxon>
        <taxon>Plexauridae</taxon>
        <taxon>Paramuricea</taxon>
    </lineage>
</organism>
<proteinExistence type="predicted"/>
<dbReference type="InterPro" id="IPR011990">
    <property type="entry name" value="TPR-like_helical_dom_sf"/>
</dbReference>
<protein>
    <submittedName>
        <fullName evidence="1">Uncharacterized protein</fullName>
    </submittedName>
</protein>
<dbReference type="GO" id="GO:0008773">
    <property type="term" value="F:[protein-PII] uridylyltransferase activity"/>
    <property type="evidence" value="ECO:0007669"/>
    <property type="project" value="InterPro"/>
</dbReference>
<evidence type="ECO:0000313" key="1">
    <source>
        <dbReference type="EMBL" id="CAB4014599.1"/>
    </source>
</evidence>
<dbReference type="Proteomes" id="UP001152795">
    <property type="component" value="Unassembled WGS sequence"/>
</dbReference>
<dbReference type="SUPFAM" id="SSF48452">
    <property type="entry name" value="TPR-like"/>
    <property type="match status" value="5"/>
</dbReference>
<dbReference type="SMART" id="SM00028">
    <property type="entry name" value="TPR"/>
    <property type="match status" value="10"/>
</dbReference>
<dbReference type="PANTHER" id="PTHR19959:SF119">
    <property type="entry name" value="FUNGAL LIPASE-LIKE DOMAIN-CONTAINING PROTEIN"/>
    <property type="match status" value="1"/>
</dbReference>
<name>A0A6S7IC76_PARCT</name>
<dbReference type="Pfam" id="PF03445">
    <property type="entry name" value="DUF294"/>
    <property type="match status" value="1"/>
</dbReference>
<dbReference type="EMBL" id="CACRXK020008368">
    <property type="protein sequence ID" value="CAB4014599.1"/>
    <property type="molecule type" value="Genomic_DNA"/>
</dbReference>
<evidence type="ECO:0000313" key="2">
    <source>
        <dbReference type="Proteomes" id="UP001152795"/>
    </source>
</evidence>
<sequence length="2479" mass="282072">MTGKSTKVNIYITVFLGFIDSFLPEDYKDGNTIESDPAELIETAKRALAKGELEVAEKYSVKAMRTVMLDNSYKRNPEPYRYLAEVLERRAEDKNLELPRRQRFLLQAASLYNFVRNFLKTEDVEGELSKTLSKIVPRKLLDIQDNMVEMVGGNPLHCKFNSELKENELKNLRNEVKQSLESMECRRSSKNTESLNKCDVRQMLKDETEEIERLSDTISVGMKLFLATIVNECLELLGTPPCDHEVIVLGSLARNEMTPYSDFEWAILTNSEEEECKVFFRNLTNLVHLQVINLGETILPGMNIEAIKEAWFYDDITTRGVSFDGFLPQACKTPLGNMLLGNTPEFELIHTPEQMADFQNNDWYRNNWKLGDTMLTFSPLQPHKHILVDAYRKEMAKILSFPCDSECCEHDASCGAWPTRGSCRGMNTLCEDVSRYGDVMTGNNVLDDGKIYDVKKEIYRLTDRVFAALAKCYEVDASGTFAILNELYRMEIISSEARDDFASASAIAIKLRISTYLKAGKQGEQFMPNSNEETGKLTSVCYMPNNEELFHFFFIAIPLYEELQKFKAAGIPPSLKQSSFFDESDVTMGHIYCRLLKYKEALECYNRALQQDPENLSIEIRRISIALCITKGTEEMDEIRENLDILLCKIDQSWSEPHQKTTAFVNRLDFQEIRQLLEVLPLASSFFDCPKYFELAGNILFQNLAVDGSEYSARRELLMMVIAFARHLPESSDQQHIIDAVTSEMTFLLDKEGVSTKSILWLNRLGEFLFEMHKIDKAYRCFQRALSMERLLYQTKPNINTMTSLYFLGMTSFFLAMYRESKFYNESLVQLFESFGGPNARLMVKIAYFQLGLMSYVLGNSAEESVCYFEKSLKATTAGSRNDKELRLDCIFYCQLATTWHAQHNQEQAWESALDGKACLRKIVGVQERVNMTCLLADTLAKIQKTNEGIEILEEEVQELTSQSQTEEKALCLMKLGKLCFEQGLPSDAENYYKRALEVMVDMQDNKNIFDILECRIGISKAIMMDNRVSEAKIILDQAFILAKKLHGSLEKMYFVQDMGKFCENIGYISRARECFDEALRTYKELSNVAKKPPFMEVSFELKLGKLAKNACIIDSANPEIAMQAQRSHYDRAAEALRQHLATGQVNSLTVERFLELAVAYKSVDFNEAVRLLLETLNLSEVVYGKNKSNQTVIEILEELSDAYRDTGDVKASIKCRELVIRKEMDLYLSNPFHESICQNLILLATGSFAYPVSIDTVERAYEFLLSAQKDKAPTNSTAKTAAARCFTCLGILFYNLGDLEKAETVNEMASQLFSEIQESVEREKLPFKTTCDIMKEILSSQTISPFDVIKLSNSITTAFVALRRQDNLAEGSKTSENCNNGWGNVELFIPSSDVVKPREIGSSDPKTLDLLTQTVSQIDLHVELDSFPDDASLNPGLSNLEVKRLFQLDALEHNRKIGNVHQAAKIHASLQADELSFYESSPFDAVDKLISDAVRAKEDNRLSSGIRSLDIAVQLSSNWRRKTKILKLRGECYLSRGDFRNAAINFNEAICVYSSETVGNRDDLCEYSEVAIGLIKTEMLCQNVAGAWVECQEAIELVFDHEHSESVHLQAIELLYLQAKCLDILSDSAESKDVEIALSCSLCQQANFILSQTTNSVEQAEERGSSGAEKFLALKCEVQLLLAAVFRKLHKEEEAGKILEEMEQFFLNIADKFEFLECGRLFSWIGRVLVMRDKIKRSITWLSKSLLAFFSAALPDMLSFYEEFLPLLQAITVTKSSGTSHESRSPFQQALDMCKEVSVKHGNDLNNVYEFLKTLANIYMGLGRTEEAIVVAETGLEICDLMGDTNVTDRINNRGRMLLYLAQMHQQNSTNSAFDRNKELNLAERYYLTDQDSAAEFGLQTNLSYANFLCEQKRFVDADAVLRDMNNLGQELSDKFVYCAYFSRVFYGPGIQKSVEVDGELLSTVEHCMYSTMVRVFVGMGKKTDAVAACEKLTANPLVVHDTIHEKRPSSIPYLIEACHRELLSLLSDEDQKQLQNCEFPLSPANIFKLYYMLNEYTLALKYYTDETQSPDMIEMCNTMFRVFVEMGKKREAVSACEKLTANPVVVHDAIHREPPSSTPYLIEACHRELLSLLSDEDRKQLQNCELPLSPASIFKLYYMLNEYTLALKYYTNETQSPDLMEMKISCLRLAGNELVEMGRVDESDSYFTQFLAMLQTKEGFLDQPFHAQCTTLARYSSANQYYIFRSLGRIMERERGNLDGATQCYERCLELDTDLSLDQDLVATLHELYRSKALTGDIENQDSCERLMSHDFDLFQELFQECAELSIFEEWSFASSLLELECYHEAVEHFENVIKTADDEPMVYTDVDKPSIDVYLRREIETSGSITIPVKVHAFYELILTYMKLNEVGKAQEVALGLENYVERFQLTPEYSLALSTVGYANKLIGNKQKAAEIFVSVLEINPGHLPVTEALESLCV</sequence>
<dbReference type="InterPro" id="IPR005105">
    <property type="entry name" value="GlnD_Uridyltrans_N"/>
</dbReference>
<dbReference type="PANTHER" id="PTHR19959">
    <property type="entry name" value="KINESIN LIGHT CHAIN"/>
    <property type="match status" value="1"/>
</dbReference>
<dbReference type="Gene3D" id="1.25.40.10">
    <property type="entry name" value="Tetratricopeptide repeat domain"/>
    <property type="match status" value="6"/>
</dbReference>